<evidence type="ECO:0000256" key="1">
    <source>
        <dbReference type="SAM" id="Coils"/>
    </source>
</evidence>
<accession>A0A0D2KWJ0</accession>
<gene>
    <name evidence="2" type="ORF">HYPSUDRAFT_908951</name>
</gene>
<dbReference type="Proteomes" id="UP000054270">
    <property type="component" value="Unassembled WGS sequence"/>
</dbReference>
<reference evidence="3" key="1">
    <citation type="submission" date="2014-04" db="EMBL/GenBank/DDBJ databases">
        <title>Evolutionary Origins and Diversification of the Mycorrhizal Mutualists.</title>
        <authorList>
            <consortium name="DOE Joint Genome Institute"/>
            <consortium name="Mycorrhizal Genomics Consortium"/>
            <person name="Kohler A."/>
            <person name="Kuo A."/>
            <person name="Nagy L.G."/>
            <person name="Floudas D."/>
            <person name="Copeland A."/>
            <person name="Barry K.W."/>
            <person name="Cichocki N."/>
            <person name="Veneault-Fourrey C."/>
            <person name="LaButti K."/>
            <person name="Lindquist E.A."/>
            <person name="Lipzen A."/>
            <person name="Lundell T."/>
            <person name="Morin E."/>
            <person name="Murat C."/>
            <person name="Riley R."/>
            <person name="Ohm R."/>
            <person name="Sun H."/>
            <person name="Tunlid A."/>
            <person name="Henrissat B."/>
            <person name="Grigoriev I.V."/>
            <person name="Hibbett D.S."/>
            <person name="Martin F."/>
        </authorList>
    </citation>
    <scope>NUCLEOTIDE SEQUENCE [LARGE SCALE GENOMIC DNA]</scope>
    <source>
        <strain evidence="3">FD-334 SS-4</strain>
    </source>
</reference>
<keyword evidence="3" id="KW-1185">Reference proteome</keyword>
<dbReference type="EMBL" id="KN817582">
    <property type="protein sequence ID" value="KJA19002.1"/>
    <property type="molecule type" value="Genomic_DNA"/>
</dbReference>
<evidence type="ECO:0000313" key="3">
    <source>
        <dbReference type="Proteomes" id="UP000054270"/>
    </source>
</evidence>
<proteinExistence type="predicted"/>
<keyword evidence="1" id="KW-0175">Coiled coil</keyword>
<dbReference type="STRING" id="945553.A0A0D2KWJ0"/>
<evidence type="ECO:0008006" key="4">
    <source>
        <dbReference type="Google" id="ProtNLM"/>
    </source>
</evidence>
<organism evidence="2 3">
    <name type="scientific">Hypholoma sublateritium (strain FD-334 SS-4)</name>
    <dbReference type="NCBI Taxonomy" id="945553"/>
    <lineage>
        <taxon>Eukaryota</taxon>
        <taxon>Fungi</taxon>
        <taxon>Dikarya</taxon>
        <taxon>Basidiomycota</taxon>
        <taxon>Agaricomycotina</taxon>
        <taxon>Agaricomycetes</taxon>
        <taxon>Agaricomycetidae</taxon>
        <taxon>Agaricales</taxon>
        <taxon>Agaricineae</taxon>
        <taxon>Strophariaceae</taxon>
        <taxon>Hypholoma</taxon>
    </lineage>
</organism>
<sequence length="269" mass="30138">MDQVYSSSNSVLDTLLKTNRPFTDEEKAMILESMAPTNAKVKVVEWQISEAMARIQMLRSQIEEVEISVQHLHEEKAAILATCADHRRALGCPFRNLPEEVLRTTNILLHTLLGHSTRWREVELYASSLSSRSMNRIATLTAADVPLLQSVSLRLDGDMPVLHNSIFLTMPTLKHLALHTDHVPKFTVNWEILTSLTLHEKSRSHRSSQGEIARTLQQTKCLRFCNIAVGRGSVQDYPGEINLPLLETLFLNEVNFRAASSGASQDAGT</sequence>
<dbReference type="AlphaFoldDB" id="A0A0D2KWJ0"/>
<name>A0A0D2KWJ0_HYPSF</name>
<feature type="coiled-coil region" evidence="1">
    <location>
        <begin position="48"/>
        <end position="75"/>
    </location>
</feature>
<protein>
    <recommendedName>
        <fullName evidence="4">F-box domain-containing protein</fullName>
    </recommendedName>
</protein>
<evidence type="ECO:0000313" key="2">
    <source>
        <dbReference type="EMBL" id="KJA19002.1"/>
    </source>
</evidence>